<sequence>MKKLLLPLGFTSMFFVVTSCTDHNGDGMLAQTDRDFMMKAAESNLFEIKAGEIASGKAAADSVRHYGHHMVVDHGMATTELKNLAQMKMLTLPETLPPAKQMKLDSLAMLTGMTFDSVYMAMMVISHVETIDQFKLETTLGQDPDVKSFAESKLPVLHHHLDEAIRLKEWLW</sequence>
<dbReference type="InterPro" id="IPR025419">
    <property type="entry name" value="DUF4142"/>
</dbReference>
<dbReference type="InterPro" id="IPR012347">
    <property type="entry name" value="Ferritin-like"/>
</dbReference>
<dbReference type="Gene3D" id="1.20.1260.10">
    <property type="match status" value="1"/>
</dbReference>
<name>A0AAU8FIM0_9BACT</name>
<accession>A0AAU8FIM0</accession>
<dbReference type="PANTHER" id="PTHR38593:SF1">
    <property type="entry name" value="BLR2558 PROTEIN"/>
    <property type="match status" value="1"/>
</dbReference>
<evidence type="ECO:0000259" key="1">
    <source>
        <dbReference type="Pfam" id="PF13628"/>
    </source>
</evidence>
<dbReference type="Pfam" id="PF13628">
    <property type="entry name" value="DUF4142"/>
    <property type="match status" value="1"/>
</dbReference>
<evidence type="ECO:0000313" key="2">
    <source>
        <dbReference type="EMBL" id="XCH23589.1"/>
    </source>
</evidence>
<protein>
    <submittedName>
        <fullName evidence="2">DUF4142 domain-containing protein</fullName>
    </submittedName>
</protein>
<dbReference type="EMBL" id="CP159289">
    <property type="protein sequence ID" value="XCH23589.1"/>
    <property type="molecule type" value="Genomic_DNA"/>
</dbReference>
<dbReference type="AlphaFoldDB" id="A0AAU8FIM0"/>
<dbReference type="PROSITE" id="PS51257">
    <property type="entry name" value="PROKAR_LIPOPROTEIN"/>
    <property type="match status" value="1"/>
</dbReference>
<dbReference type="PANTHER" id="PTHR38593">
    <property type="entry name" value="BLR2558 PROTEIN"/>
    <property type="match status" value="1"/>
</dbReference>
<dbReference type="RefSeq" id="WP_353718913.1">
    <property type="nucleotide sequence ID" value="NZ_CP159289.1"/>
</dbReference>
<proteinExistence type="predicted"/>
<feature type="domain" description="DUF4142" evidence="1">
    <location>
        <begin position="31"/>
        <end position="167"/>
    </location>
</feature>
<reference evidence="2" key="1">
    <citation type="submission" date="2024-06" db="EMBL/GenBank/DDBJ databases">
        <title>Sequencing and assembly of the genome of Dyadobacter sp. strain 676, a symbiont of Cyamopsis tetragonoloba.</title>
        <authorList>
            <person name="Guro P."/>
            <person name="Sazanova A."/>
            <person name="Kuznetsova I."/>
            <person name="Belimov A."/>
            <person name="Safronova V."/>
        </authorList>
    </citation>
    <scope>NUCLEOTIDE SEQUENCE</scope>
    <source>
        <strain evidence="2">676</strain>
    </source>
</reference>
<gene>
    <name evidence="2" type="ORF">ABV298_25295</name>
</gene>
<organism evidence="2">
    <name type="scientific">Dyadobacter sp. 676</name>
    <dbReference type="NCBI Taxonomy" id="3088362"/>
    <lineage>
        <taxon>Bacteria</taxon>
        <taxon>Pseudomonadati</taxon>
        <taxon>Bacteroidota</taxon>
        <taxon>Cytophagia</taxon>
        <taxon>Cytophagales</taxon>
        <taxon>Spirosomataceae</taxon>
        <taxon>Dyadobacter</taxon>
    </lineage>
</organism>